<gene>
    <name evidence="11" type="ORF">GXP67_08070</name>
</gene>
<evidence type="ECO:0000256" key="5">
    <source>
        <dbReference type="ARBA" id="ARBA00023004"/>
    </source>
</evidence>
<evidence type="ECO:0000256" key="7">
    <source>
        <dbReference type="SAM" id="MobiDB-lite"/>
    </source>
</evidence>
<evidence type="ECO:0000256" key="1">
    <source>
        <dbReference type="ARBA" id="ARBA00022448"/>
    </source>
</evidence>
<keyword evidence="1" id="KW-0813">Transport</keyword>
<keyword evidence="2 6" id="KW-0349">Heme</keyword>
<feature type="compositionally biased region" description="Low complexity" evidence="7">
    <location>
        <begin position="40"/>
        <end position="65"/>
    </location>
</feature>
<keyword evidence="8" id="KW-0812">Transmembrane</keyword>
<dbReference type="Gene3D" id="1.10.760.10">
    <property type="entry name" value="Cytochrome c-like domain"/>
    <property type="match status" value="1"/>
</dbReference>
<dbReference type="InterPro" id="IPR036280">
    <property type="entry name" value="Multihaem_cyt_sf"/>
</dbReference>
<dbReference type="Pfam" id="PF00034">
    <property type="entry name" value="Cytochrom_C"/>
    <property type="match status" value="1"/>
</dbReference>
<dbReference type="InterPro" id="IPR009056">
    <property type="entry name" value="Cyt_c-like_dom"/>
</dbReference>
<keyword evidence="3 6" id="KW-0479">Metal-binding</keyword>
<evidence type="ECO:0000313" key="12">
    <source>
        <dbReference type="Proteomes" id="UP000480178"/>
    </source>
</evidence>
<organism evidence="11 12">
    <name type="scientific">Rhodocytophaga rosea</name>
    <dbReference type="NCBI Taxonomy" id="2704465"/>
    <lineage>
        <taxon>Bacteria</taxon>
        <taxon>Pseudomonadati</taxon>
        <taxon>Bacteroidota</taxon>
        <taxon>Cytophagia</taxon>
        <taxon>Cytophagales</taxon>
        <taxon>Rhodocytophagaceae</taxon>
        <taxon>Rhodocytophaga</taxon>
    </lineage>
</organism>
<feature type="transmembrane region" description="Helical" evidence="8">
    <location>
        <begin position="194"/>
        <end position="220"/>
    </location>
</feature>
<evidence type="ECO:0000313" key="11">
    <source>
        <dbReference type="EMBL" id="QHT66614.1"/>
    </source>
</evidence>
<keyword evidence="8" id="KW-0472">Membrane</keyword>
<evidence type="ECO:0000256" key="2">
    <source>
        <dbReference type="ARBA" id="ARBA00022617"/>
    </source>
</evidence>
<proteinExistence type="predicted"/>
<dbReference type="PANTHER" id="PTHR39425:SF1">
    <property type="entry name" value="CYTOCHROME C7-LIKE DOMAIN-CONTAINING PROTEIN"/>
    <property type="match status" value="1"/>
</dbReference>
<dbReference type="SUPFAM" id="SSF48695">
    <property type="entry name" value="Multiheme cytochromes"/>
    <property type="match status" value="1"/>
</dbReference>
<keyword evidence="12" id="KW-1185">Reference proteome</keyword>
<evidence type="ECO:0000256" key="6">
    <source>
        <dbReference type="PROSITE-ProRule" id="PRU00433"/>
    </source>
</evidence>
<dbReference type="InterPro" id="IPR036909">
    <property type="entry name" value="Cyt_c-like_dom_sf"/>
</dbReference>
<keyword evidence="5 6" id="KW-0408">Iron</keyword>
<dbReference type="PROSITE" id="PS51007">
    <property type="entry name" value="CYTC"/>
    <property type="match status" value="1"/>
</dbReference>
<accession>A0A6C0GFL5</accession>
<name>A0A6C0GFL5_9BACT</name>
<evidence type="ECO:0000259" key="10">
    <source>
        <dbReference type="PROSITE" id="PS51007"/>
    </source>
</evidence>
<reference evidence="11 12" key="1">
    <citation type="submission" date="2020-01" db="EMBL/GenBank/DDBJ databases">
        <authorList>
            <person name="Kim M.K."/>
        </authorList>
    </citation>
    <scope>NUCLEOTIDE SEQUENCE [LARGE SCALE GENOMIC DNA]</scope>
    <source>
        <strain evidence="11 12">172606-1</strain>
    </source>
</reference>
<evidence type="ECO:0000256" key="9">
    <source>
        <dbReference type="SAM" id="SignalP"/>
    </source>
</evidence>
<dbReference type="AlphaFoldDB" id="A0A6C0GFL5"/>
<dbReference type="GO" id="GO:0046872">
    <property type="term" value="F:metal ion binding"/>
    <property type="evidence" value="ECO:0007669"/>
    <property type="project" value="UniProtKB-KW"/>
</dbReference>
<sequence>MYCMSNLKRFVCGMLLLFFLALSGGIFQASAQDATTTDSAATAAVSNPDGASPAGGAQPAAQDPAAVEEGKTLFTQNCTACHAISDEVVLGPGLKGVTQRRPEAWLLAWIKNSQKVIASGDKYAVDLFNKYNKTVMPSYDFSDAQIRNLLAYIDVTGSGSPANANTTTGGTPEKQQVNGGQTTQVDAGGISSSYFTIILGALLIILLLVLLVLVLIVSLLSKFLKDRKDLTDEDRELLDQKANLGKVVNSNTFKGGVALIFFLIVGKVALDSVLGIGISQGYAPTQPIAFSHKLHAGQYQIDCSYCHTTVYKGRSANIPSANICMNCHNAIKPNSPQIKKIYEAIESERPIEWIRVHNLPDFAYFNHSQHTNVGGVECQSCHGQIQNMEVVQQISPLTMGWCIDCHRKTQVNTEGNDYYDKLLAVHNSKEPLKVANIGGLECSKCHY</sequence>
<dbReference type="InterPro" id="IPR020942">
    <property type="entry name" value="Cyt_c_III_dom"/>
</dbReference>
<dbReference type="CDD" id="cd08168">
    <property type="entry name" value="Cytochrom_C3"/>
    <property type="match status" value="1"/>
</dbReference>
<keyword evidence="4" id="KW-0249">Electron transport</keyword>
<feature type="chain" id="PRO_5025502369" evidence="9">
    <location>
        <begin position="32"/>
        <end position="447"/>
    </location>
</feature>
<feature type="region of interest" description="Disordered" evidence="7">
    <location>
        <begin position="161"/>
        <end position="181"/>
    </location>
</feature>
<dbReference type="Pfam" id="PF02085">
    <property type="entry name" value="Cytochrom_CIII"/>
    <property type="match status" value="2"/>
</dbReference>
<dbReference type="SUPFAM" id="SSF46626">
    <property type="entry name" value="Cytochrome c"/>
    <property type="match status" value="1"/>
</dbReference>
<dbReference type="KEGG" id="rhoz:GXP67_08070"/>
<dbReference type="Proteomes" id="UP000480178">
    <property type="component" value="Chromosome"/>
</dbReference>
<evidence type="ECO:0000256" key="4">
    <source>
        <dbReference type="ARBA" id="ARBA00022982"/>
    </source>
</evidence>
<dbReference type="GO" id="GO:0020037">
    <property type="term" value="F:heme binding"/>
    <property type="evidence" value="ECO:0007669"/>
    <property type="project" value="InterPro"/>
</dbReference>
<keyword evidence="8" id="KW-1133">Transmembrane helix</keyword>
<dbReference type="PANTHER" id="PTHR39425">
    <property type="entry name" value="LIPOPROTEIN CYTOCHROME C"/>
    <property type="match status" value="1"/>
</dbReference>
<evidence type="ECO:0000256" key="8">
    <source>
        <dbReference type="SAM" id="Phobius"/>
    </source>
</evidence>
<evidence type="ECO:0000256" key="3">
    <source>
        <dbReference type="ARBA" id="ARBA00022723"/>
    </source>
</evidence>
<feature type="region of interest" description="Disordered" evidence="7">
    <location>
        <begin position="40"/>
        <end position="66"/>
    </location>
</feature>
<protein>
    <submittedName>
        <fullName evidence="11">C-type cytochrome</fullName>
    </submittedName>
</protein>
<dbReference type="GO" id="GO:0009055">
    <property type="term" value="F:electron transfer activity"/>
    <property type="evidence" value="ECO:0007669"/>
    <property type="project" value="InterPro"/>
</dbReference>
<keyword evidence="9" id="KW-0732">Signal</keyword>
<feature type="domain" description="Cytochrome c" evidence="10">
    <location>
        <begin position="65"/>
        <end position="157"/>
    </location>
</feature>
<dbReference type="EMBL" id="CP048222">
    <property type="protein sequence ID" value="QHT66614.1"/>
    <property type="molecule type" value="Genomic_DNA"/>
</dbReference>
<dbReference type="Gene3D" id="3.90.10.10">
    <property type="entry name" value="Cytochrome C3"/>
    <property type="match status" value="2"/>
</dbReference>
<feature type="signal peptide" evidence="9">
    <location>
        <begin position="1"/>
        <end position="31"/>
    </location>
</feature>